<reference evidence="2 3" key="1">
    <citation type="journal article" date="2018" name="Mol. Ecol.">
        <title>The obligate alkalophilic soda-lake fungus Sodiomyces alkalinus has shifted to a protein diet.</title>
        <authorList>
            <person name="Grum-Grzhimaylo A.A."/>
            <person name="Falkoski D.L."/>
            <person name="van den Heuvel J."/>
            <person name="Valero-Jimenez C.A."/>
            <person name="Min B."/>
            <person name="Choi I.G."/>
            <person name="Lipzen A."/>
            <person name="Daum C.G."/>
            <person name="Aanen D.K."/>
            <person name="Tsang A."/>
            <person name="Henrissat B."/>
            <person name="Bilanenko E.N."/>
            <person name="de Vries R.P."/>
            <person name="van Kan J.A.L."/>
            <person name="Grigoriev I.V."/>
            <person name="Debets A.J.M."/>
        </authorList>
    </citation>
    <scope>NUCLEOTIDE SEQUENCE [LARGE SCALE GENOMIC DNA]</scope>
    <source>
        <strain evidence="2 3">F11</strain>
    </source>
</reference>
<protein>
    <submittedName>
        <fullName evidence="2">Uncharacterized protein</fullName>
    </submittedName>
</protein>
<sequence>MSHPVPMHAMSRSFGLAYPSPSPHPSSRRGPRTSTFSPAPSSAQSTQTSQSPIGARRQELASPGSYSSRNWVLSGRVKRRGSPWADRCLNTLGKLEPRVELEHLNSTEDEKRLFPASRTWADDELRLFEILYMRGYSPLLPKNWDMDFRGIPMPDILFATAEIHQPIISSRSGNNFRATRALIRLMELTSSVRSLMQTGQKDKAPPLILRELEEYAKWAAQDGGYDNLDIIPNIVIDIVDTTKSSVELEQYMQHRLASLAARHRKYWRIDSPADDGFADHRPAVPGRSSTSEATPWNRRFRDPGSAVTRNELSTAEARTALDNDSDARSDAASGERIGEPEVEIKIEDDELFARLELRYTQRPPVLYGMFIIHSTVLVLSTDSAKEDKDATVSYQVEVAFNVKDQGVWNAITIAIVICLARDNMVTMANDFVQLVGSPQSDPDA</sequence>
<dbReference type="RefSeq" id="XP_028467247.1">
    <property type="nucleotide sequence ID" value="XM_028609152.1"/>
</dbReference>
<dbReference type="GeneID" id="39577630"/>
<dbReference type="EMBL" id="ML119054">
    <property type="protein sequence ID" value="ROT39441.1"/>
    <property type="molecule type" value="Genomic_DNA"/>
</dbReference>
<organism evidence="2 3">
    <name type="scientific">Sodiomyces alkalinus (strain CBS 110278 / VKM F-3762 / F11)</name>
    <name type="common">Alkaliphilic filamentous fungus</name>
    <dbReference type="NCBI Taxonomy" id="1314773"/>
    <lineage>
        <taxon>Eukaryota</taxon>
        <taxon>Fungi</taxon>
        <taxon>Dikarya</taxon>
        <taxon>Ascomycota</taxon>
        <taxon>Pezizomycotina</taxon>
        <taxon>Sordariomycetes</taxon>
        <taxon>Hypocreomycetidae</taxon>
        <taxon>Glomerellales</taxon>
        <taxon>Plectosphaerellaceae</taxon>
        <taxon>Sodiomyces</taxon>
    </lineage>
</organism>
<feature type="compositionally biased region" description="Low complexity" evidence="1">
    <location>
        <begin position="32"/>
        <end position="52"/>
    </location>
</feature>
<proteinExistence type="predicted"/>
<gene>
    <name evidence="2" type="ORF">SODALDRAFT_310937</name>
</gene>
<dbReference type="Proteomes" id="UP000272025">
    <property type="component" value="Unassembled WGS sequence"/>
</dbReference>
<accession>A0A3N2PY46</accession>
<feature type="region of interest" description="Disordered" evidence="1">
    <location>
        <begin position="1"/>
        <end position="66"/>
    </location>
</feature>
<dbReference type="AlphaFoldDB" id="A0A3N2PY46"/>
<dbReference type="OrthoDB" id="5286775at2759"/>
<evidence type="ECO:0000313" key="2">
    <source>
        <dbReference type="EMBL" id="ROT39441.1"/>
    </source>
</evidence>
<keyword evidence="3" id="KW-1185">Reference proteome</keyword>
<feature type="region of interest" description="Disordered" evidence="1">
    <location>
        <begin position="277"/>
        <end position="339"/>
    </location>
</feature>
<evidence type="ECO:0000313" key="3">
    <source>
        <dbReference type="Proteomes" id="UP000272025"/>
    </source>
</evidence>
<feature type="compositionally biased region" description="Basic and acidic residues" evidence="1">
    <location>
        <begin position="319"/>
        <end position="329"/>
    </location>
</feature>
<name>A0A3N2PY46_SODAK</name>
<evidence type="ECO:0000256" key="1">
    <source>
        <dbReference type="SAM" id="MobiDB-lite"/>
    </source>
</evidence>